<dbReference type="OrthoDB" id="6338576at2759"/>
<name>A0A154P2Y9_DUFNO</name>
<reference evidence="1 2" key="1">
    <citation type="submission" date="2015-07" db="EMBL/GenBank/DDBJ databases">
        <title>The genome of Dufourea novaeangliae.</title>
        <authorList>
            <person name="Pan H."/>
            <person name="Kapheim K."/>
        </authorList>
    </citation>
    <scope>NUCLEOTIDE SEQUENCE [LARGE SCALE GENOMIC DNA]</scope>
    <source>
        <strain evidence="1">0120121106</strain>
        <tissue evidence="1">Whole body</tissue>
    </source>
</reference>
<accession>A0A154P2Y9</accession>
<keyword evidence="2" id="KW-1185">Reference proteome</keyword>
<dbReference type="AlphaFoldDB" id="A0A154P2Y9"/>
<dbReference type="GO" id="GO:0016740">
    <property type="term" value="F:transferase activity"/>
    <property type="evidence" value="ECO:0007669"/>
    <property type="project" value="UniProtKB-KW"/>
</dbReference>
<dbReference type="SUPFAM" id="SSF53335">
    <property type="entry name" value="S-adenosyl-L-methionine-dependent methyltransferases"/>
    <property type="match status" value="1"/>
</dbReference>
<dbReference type="InterPro" id="IPR029063">
    <property type="entry name" value="SAM-dependent_MTases_sf"/>
</dbReference>
<dbReference type="Proteomes" id="UP000076502">
    <property type="component" value="Unassembled WGS sequence"/>
</dbReference>
<sequence>MGLLTEELLKIGVPYVHLYEGQVEFFDTLNKLYDKYPDRFSLNKGNLFHLSKTMHVNYRSYGYDDTDDLLINVQRNEWNKESCMQLVGSTSRPMFVNHLILSTVFRTCLMSKGRPTFYIAILPSMWSVSIRILILLKNILPNYIMFQTIFNYHVFGKLDRKAFIPWNRSMTKKDLMKPETMCNIDTEDISFLYLVKMEPKQEIPVVLNGKEDLFYFWHFVRQNFYKPSNRIIPTLERVIPGCGVRLIAKDYNVFTMFNDLDIKQIQDLFLEFRSWPEFEASAFTSSADQTKLWFSNYLEE</sequence>
<dbReference type="EMBL" id="KQ434809">
    <property type="protein sequence ID" value="KZC06217.1"/>
    <property type="molecule type" value="Genomic_DNA"/>
</dbReference>
<evidence type="ECO:0000313" key="1">
    <source>
        <dbReference type="EMBL" id="KZC06217.1"/>
    </source>
</evidence>
<organism evidence="1 2">
    <name type="scientific">Dufourea novaeangliae</name>
    <name type="common">Sweat bee</name>
    <dbReference type="NCBI Taxonomy" id="178035"/>
    <lineage>
        <taxon>Eukaryota</taxon>
        <taxon>Metazoa</taxon>
        <taxon>Ecdysozoa</taxon>
        <taxon>Arthropoda</taxon>
        <taxon>Hexapoda</taxon>
        <taxon>Insecta</taxon>
        <taxon>Pterygota</taxon>
        <taxon>Neoptera</taxon>
        <taxon>Endopterygota</taxon>
        <taxon>Hymenoptera</taxon>
        <taxon>Apocrita</taxon>
        <taxon>Aculeata</taxon>
        <taxon>Apoidea</taxon>
        <taxon>Anthophila</taxon>
        <taxon>Halictidae</taxon>
        <taxon>Rophitinae</taxon>
        <taxon>Dufourea</taxon>
    </lineage>
</organism>
<dbReference type="STRING" id="178035.A0A154P2Y9"/>
<proteinExistence type="predicted"/>
<gene>
    <name evidence="1" type="ORF">WN55_10126</name>
</gene>
<dbReference type="Gene3D" id="3.40.50.150">
    <property type="entry name" value="Vaccinia Virus protein VP39"/>
    <property type="match status" value="1"/>
</dbReference>
<keyword evidence="1" id="KW-0808">Transferase</keyword>
<protein>
    <submittedName>
        <fullName evidence="1">Dimethyladenosine transferase 2, mitochondrial</fullName>
    </submittedName>
</protein>
<dbReference type="PIRSF" id="PIRSF027833">
    <property type="entry name" value="MtTFB2"/>
    <property type="match status" value="1"/>
</dbReference>
<evidence type="ECO:0000313" key="2">
    <source>
        <dbReference type="Proteomes" id="UP000076502"/>
    </source>
</evidence>